<feature type="domain" description="Macroglobulin" evidence="2">
    <location>
        <begin position="158"/>
        <end position="224"/>
    </location>
</feature>
<dbReference type="Pfam" id="PF17789">
    <property type="entry name" value="MG4"/>
    <property type="match status" value="1"/>
</dbReference>
<dbReference type="SUPFAM" id="SSF49373">
    <property type="entry name" value="Invasin/intimin cell-adhesion fragments"/>
    <property type="match status" value="1"/>
</dbReference>
<protein>
    <recommendedName>
        <fullName evidence="2">Macroglobulin domain-containing protein</fullName>
    </recommendedName>
</protein>
<feature type="compositionally biased region" description="Acidic residues" evidence="1">
    <location>
        <begin position="117"/>
        <end position="152"/>
    </location>
</feature>
<gene>
    <name evidence="3" type="ORF">HAPAU_28450</name>
</gene>
<sequence length="425" mass="44973">MITTQRTLLTLLVCISVVLAGCAGFGTDSPAGNNDGNQSPDESSDLEDEQDNADSTDETSNTSDSSSDGTDESTNRSSSNGSDTTSESSTESDSDTSTSSDTGSDGDSDSGSSSDSDRDDDSDTDDSDSDSDSEPSDDSDSNDDPADEEESESQPPSYTHTVTVEVTNESGDPVADELVTAEVEDETIEYRTGDDGTVTLDYESPDEGAVEFAITVGDETRTVQVTQDDQTESFVVSSTDGDNSSDENDSESHSFRVDVNEDVPVTVENDETGETWTKEATDGSAMFDLPEGLYHVEAEDHTSTMVMIDVPATDSIHLQSGYDSFTINVIDAETGGPIEDAEVSGVCDWWHSSGDAYITGESNADGVIETSVISPSSCHGVHVEADGYETTTISDISIPDDDGMTVELESAEQEQEEETNETLVV</sequence>
<feature type="compositionally biased region" description="Low complexity" evidence="1">
    <location>
        <begin position="75"/>
        <end position="114"/>
    </location>
</feature>
<feature type="region of interest" description="Disordered" evidence="1">
    <location>
        <begin position="229"/>
        <end position="255"/>
    </location>
</feature>
<dbReference type="PATRIC" id="fig|1008153.3.peg.2909"/>
<dbReference type="InterPro" id="IPR008964">
    <property type="entry name" value="Invasin/intimin_cell_adhesion"/>
</dbReference>
<evidence type="ECO:0000313" key="3">
    <source>
        <dbReference type="EMBL" id="KYH25024.1"/>
    </source>
</evidence>
<feature type="compositionally biased region" description="Polar residues" evidence="1">
    <location>
        <begin position="30"/>
        <end position="41"/>
    </location>
</feature>
<reference evidence="3 4" key="1">
    <citation type="submission" date="2016-02" db="EMBL/GenBank/DDBJ databases">
        <title>Genome sequence of Halalkalicoccus paucihalophilus DSM 24557.</title>
        <authorList>
            <person name="Poehlein A."/>
            <person name="Daniel R."/>
        </authorList>
    </citation>
    <scope>NUCLEOTIDE SEQUENCE [LARGE SCALE GENOMIC DNA]</scope>
    <source>
        <strain evidence="3 4">DSM 24557</strain>
    </source>
</reference>
<accession>A0A151ABQ5</accession>
<feature type="compositionally biased region" description="Polar residues" evidence="1">
    <location>
        <begin position="154"/>
        <end position="170"/>
    </location>
</feature>
<dbReference type="AlphaFoldDB" id="A0A151ABQ5"/>
<dbReference type="EMBL" id="LTAZ01000008">
    <property type="protein sequence ID" value="KYH25024.1"/>
    <property type="molecule type" value="Genomic_DNA"/>
</dbReference>
<evidence type="ECO:0000313" key="4">
    <source>
        <dbReference type="Proteomes" id="UP000075321"/>
    </source>
</evidence>
<dbReference type="Proteomes" id="UP000075321">
    <property type="component" value="Unassembled WGS sequence"/>
</dbReference>
<feature type="compositionally biased region" description="Low complexity" evidence="1">
    <location>
        <begin position="58"/>
        <end position="68"/>
    </location>
</feature>
<dbReference type="InterPro" id="IPR013783">
    <property type="entry name" value="Ig-like_fold"/>
</dbReference>
<organism evidence="3 4">
    <name type="scientific">Halalkalicoccus paucihalophilus</name>
    <dbReference type="NCBI Taxonomy" id="1008153"/>
    <lineage>
        <taxon>Archaea</taxon>
        <taxon>Methanobacteriati</taxon>
        <taxon>Methanobacteriota</taxon>
        <taxon>Stenosarchaea group</taxon>
        <taxon>Halobacteria</taxon>
        <taxon>Halobacteriales</taxon>
        <taxon>Halococcaceae</taxon>
        <taxon>Halalkalicoccus</taxon>
    </lineage>
</organism>
<evidence type="ECO:0000259" key="2">
    <source>
        <dbReference type="Pfam" id="PF17789"/>
    </source>
</evidence>
<dbReference type="InterPro" id="IPR040839">
    <property type="entry name" value="MG4"/>
</dbReference>
<keyword evidence="4" id="KW-1185">Reference proteome</keyword>
<dbReference type="RefSeq" id="WP_066383762.1">
    <property type="nucleotide sequence ID" value="NZ_LTAZ01000008.1"/>
</dbReference>
<dbReference type="Gene3D" id="2.60.40.10">
    <property type="entry name" value="Immunoglobulins"/>
    <property type="match status" value="1"/>
</dbReference>
<name>A0A151ABQ5_9EURY</name>
<feature type="region of interest" description="Disordered" evidence="1">
    <location>
        <begin position="27"/>
        <end position="174"/>
    </location>
</feature>
<dbReference type="Gene3D" id="2.60.40.1120">
    <property type="entry name" value="Carboxypeptidase-like, regulatory domain"/>
    <property type="match status" value="1"/>
</dbReference>
<feature type="compositionally biased region" description="Acidic residues" evidence="1">
    <location>
        <begin position="42"/>
        <end position="57"/>
    </location>
</feature>
<dbReference type="PROSITE" id="PS51257">
    <property type="entry name" value="PROKAR_LIPOPROTEIN"/>
    <property type="match status" value="1"/>
</dbReference>
<evidence type="ECO:0000256" key="1">
    <source>
        <dbReference type="SAM" id="MobiDB-lite"/>
    </source>
</evidence>
<comment type="caution">
    <text evidence="3">The sequence shown here is derived from an EMBL/GenBank/DDBJ whole genome shotgun (WGS) entry which is preliminary data.</text>
</comment>
<proteinExistence type="predicted"/>